<dbReference type="CDD" id="cd05911">
    <property type="entry name" value="Firefly_Luc_like"/>
    <property type="match status" value="1"/>
</dbReference>
<protein>
    <submittedName>
        <fullName evidence="3">Phenylacetyl-CoA ligase epaB</fullName>
    </submittedName>
</protein>
<evidence type="ECO:0000259" key="1">
    <source>
        <dbReference type="Pfam" id="PF00501"/>
    </source>
</evidence>
<dbReference type="InterPro" id="IPR000873">
    <property type="entry name" value="AMP-dep_synth/lig_dom"/>
</dbReference>
<reference evidence="3 4" key="1">
    <citation type="submission" date="2024-01" db="EMBL/GenBank/DDBJ databases">
        <title>Complete genome of Cladobotryum mycophilum ATHUM6906.</title>
        <authorList>
            <person name="Christinaki A.C."/>
            <person name="Myridakis A.I."/>
            <person name="Kouvelis V.N."/>
        </authorList>
    </citation>
    <scope>NUCLEOTIDE SEQUENCE [LARGE SCALE GENOMIC DNA]</scope>
    <source>
        <strain evidence="3 4">ATHUM6906</strain>
    </source>
</reference>
<dbReference type="SUPFAM" id="SSF56801">
    <property type="entry name" value="Acetyl-CoA synthetase-like"/>
    <property type="match status" value="1"/>
</dbReference>
<dbReference type="InterPro" id="IPR020845">
    <property type="entry name" value="AMP-binding_CS"/>
</dbReference>
<keyword evidence="3" id="KW-0436">Ligase</keyword>
<dbReference type="Gene3D" id="3.30.300.30">
    <property type="match status" value="1"/>
</dbReference>
<comment type="caution">
    <text evidence="3">The sequence shown here is derived from an EMBL/GenBank/DDBJ whole genome shotgun (WGS) entry which is preliminary data.</text>
</comment>
<dbReference type="Proteomes" id="UP001338125">
    <property type="component" value="Unassembled WGS sequence"/>
</dbReference>
<evidence type="ECO:0000259" key="2">
    <source>
        <dbReference type="Pfam" id="PF13193"/>
    </source>
</evidence>
<evidence type="ECO:0000313" key="4">
    <source>
        <dbReference type="Proteomes" id="UP001338125"/>
    </source>
</evidence>
<dbReference type="InterPro" id="IPR025110">
    <property type="entry name" value="AMP-bd_C"/>
</dbReference>
<dbReference type="PANTHER" id="PTHR24096:SF194">
    <property type="entry name" value="AMP-DEPENDENT SYNTHETASE_LIGASE DOMAIN-CONTAINING PROTEIN"/>
    <property type="match status" value="1"/>
</dbReference>
<accession>A0ABR0SMD7</accession>
<name>A0ABR0SMD7_9HYPO</name>
<feature type="domain" description="AMP-binding enzyme C-terminal" evidence="2">
    <location>
        <begin position="455"/>
        <end position="532"/>
    </location>
</feature>
<dbReference type="EMBL" id="JAVFKD010000012">
    <property type="protein sequence ID" value="KAK5992971.1"/>
    <property type="molecule type" value="Genomic_DNA"/>
</dbReference>
<dbReference type="PROSITE" id="PS00455">
    <property type="entry name" value="AMP_BINDING"/>
    <property type="match status" value="1"/>
</dbReference>
<dbReference type="InterPro" id="IPR045851">
    <property type="entry name" value="AMP-bd_C_sf"/>
</dbReference>
<organism evidence="3 4">
    <name type="scientific">Cladobotryum mycophilum</name>
    <dbReference type="NCBI Taxonomy" id="491253"/>
    <lineage>
        <taxon>Eukaryota</taxon>
        <taxon>Fungi</taxon>
        <taxon>Dikarya</taxon>
        <taxon>Ascomycota</taxon>
        <taxon>Pezizomycotina</taxon>
        <taxon>Sordariomycetes</taxon>
        <taxon>Hypocreomycetidae</taxon>
        <taxon>Hypocreales</taxon>
        <taxon>Hypocreaceae</taxon>
        <taxon>Cladobotryum</taxon>
    </lineage>
</organism>
<dbReference type="Pfam" id="PF13193">
    <property type="entry name" value="AMP-binding_C"/>
    <property type="match status" value="1"/>
</dbReference>
<dbReference type="Gene3D" id="3.40.50.12780">
    <property type="entry name" value="N-terminal domain of ligase-like"/>
    <property type="match status" value="1"/>
</dbReference>
<sequence>MPITSLYPKIDIPQTNVLTYLFGDGQNASADPLWIDSKNPQKSLSPKQALQWIKRLGYGLQRLGLQRGDVVMICTPNHVFVPVSYLGIVGSGCIFSGANPIFTVPELVHQLSNTTAKAVLAHPSVLPSILEAAAKVGIPKDRIFQFSDEQNPVRQGVADWSAMLAAPSEAGDWKWPEFSPEEATTTIATINYSSGTTGLPKGVCIPHSALIANGAQTAFVRDFHPKYTDDRPGLPERWIGFLPLYHAYGQLYANMLCIKLNVPIYIMSKFGFEDFLSTIERYKITTLQVAPPVLIMLSKRPETLRYNLSSVSAILCGAAPLSRELQIQCEELLNVKISQGWGMTELTCGAISLPVGAADNKPGSVGKLLPNCECKLIGEDGKEVRAGTPGELCIRGPNVCLGYWKNEAATKESLDEEGWFKTGDIGVCNDEGLFWIVDRKKELIKVNGHQVAPAELEAVLLENEHIADAAVVEIKLGGNEWPRAYVVIQEGSKSKITTEDVQKWVAKRVSKHKRLVGGVTFIAEVPKLASGKIMRKVMREWSKRDAAEMERNGTVPAIWSKL</sequence>
<gene>
    <name evidence="3" type="ORF">PT974_06396</name>
</gene>
<proteinExistence type="predicted"/>
<evidence type="ECO:0000313" key="3">
    <source>
        <dbReference type="EMBL" id="KAK5992971.1"/>
    </source>
</evidence>
<dbReference type="PANTHER" id="PTHR24096">
    <property type="entry name" value="LONG-CHAIN-FATTY-ACID--COA LIGASE"/>
    <property type="match status" value="1"/>
</dbReference>
<dbReference type="InterPro" id="IPR042099">
    <property type="entry name" value="ANL_N_sf"/>
</dbReference>
<dbReference type="GO" id="GO:0016874">
    <property type="term" value="F:ligase activity"/>
    <property type="evidence" value="ECO:0007669"/>
    <property type="project" value="UniProtKB-KW"/>
</dbReference>
<keyword evidence="4" id="KW-1185">Reference proteome</keyword>
<feature type="domain" description="AMP-dependent synthetase/ligase" evidence="1">
    <location>
        <begin position="40"/>
        <end position="404"/>
    </location>
</feature>
<dbReference type="Pfam" id="PF00501">
    <property type="entry name" value="AMP-binding"/>
    <property type="match status" value="1"/>
</dbReference>